<gene>
    <name evidence="1" type="ORF">R16034_02431</name>
</gene>
<dbReference type="Proteomes" id="UP001189225">
    <property type="component" value="Unassembled WGS sequence"/>
</dbReference>
<evidence type="ECO:0000313" key="1">
    <source>
        <dbReference type="EMBL" id="CAJ0741030.1"/>
    </source>
</evidence>
<proteinExistence type="predicted"/>
<comment type="caution">
    <text evidence="1">The sequence shown here is derived from an EMBL/GenBank/DDBJ whole genome shotgun (WGS) entry which is preliminary data.</text>
</comment>
<reference evidence="1 2" key="1">
    <citation type="submission" date="2023-07" db="EMBL/GenBank/DDBJ databases">
        <authorList>
            <person name="Peeters C."/>
        </authorList>
    </citation>
    <scope>NUCLEOTIDE SEQUENCE [LARGE SCALE GENOMIC DNA]</scope>
    <source>
        <strain evidence="1 2">R-16034</strain>
    </source>
</reference>
<organism evidence="1 2">
    <name type="scientific">Ralstonia edaphi</name>
    <dbReference type="NCBI Taxonomy" id="3058599"/>
    <lineage>
        <taxon>Bacteria</taxon>
        <taxon>Pseudomonadati</taxon>
        <taxon>Pseudomonadota</taxon>
        <taxon>Betaproteobacteria</taxon>
        <taxon>Burkholderiales</taxon>
        <taxon>Burkholderiaceae</taxon>
        <taxon>Ralstonia</taxon>
    </lineage>
</organism>
<dbReference type="AlphaFoldDB" id="A0AB72X6B1"/>
<name>A0AB72X6B1_9RALS</name>
<accession>A0AB72X6B1</accession>
<protein>
    <submittedName>
        <fullName evidence="1">Uncharacterized protein</fullName>
    </submittedName>
</protein>
<keyword evidence="2" id="KW-1185">Reference proteome</keyword>
<evidence type="ECO:0000313" key="2">
    <source>
        <dbReference type="Proteomes" id="UP001189225"/>
    </source>
</evidence>
<dbReference type="EMBL" id="CATWHI010000003">
    <property type="protein sequence ID" value="CAJ0741030.1"/>
    <property type="molecule type" value="Genomic_DNA"/>
</dbReference>
<sequence>MHRNCALELLSRGAKAYAKRVVSVLPAAMVPAERAKRHTLLQISLRCGIGGAVQTGTERVSAVPVPRIARRCIGLKSLYHMVFIAP</sequence>